<accession>A0A9P6G157</accession>
<proteinExistence type="predicted"/>
<dbReference type="Proteomes" id="UP000780801">
    <property type="component" value="Unassembled WGS sequence"/>
</dbReference>
<gene>
    <name evidence="3" type="ORF">BGW38_002868</name>
</gene>
<evidence type="ECO:0000256" key="1">
    <source>
        <dbReference type="SAM" id="MobiDB-lite"/>
    </source>
</evidence>
<reference evidence="3" key="1">
    <citation type="journal article" date="2020" name="Fungal Divers.">
        <title>Resolving the Mortierellaceae phylogeny through synthesis of multi-gene phylogenetics and phylogenomics.</title>
        <authorList>
            <person name="Vandepol N."/>
            <person name="Liber J."/>
            <person name="Desiro A."/>
            <person name="Na H."/>
            <person name="Kennedy M."/>
            <person name="Barry K."/>
            <person name="Grigoriev I.V."/>
            <person name="Miller A.N."/>
            <person name="O'Donnell K."/>
            <person name="Stajich J.E."/>
            <person name="Bonito G."/>
        </authorList>
    </citation>
    <scope>NUCLEOTIDE SEQUENCE</scope>
    <source>
        <strain evidence="3">KOD1015</strain>
    </source>
</reference>
<feature type="chain" id="PRO_5040478885" evidence="2">
    <location>
        <begin position="21"/>
        <end position="78"/>
    </location>
</feature>
<comment type="caution">
    <text evidence="3">The sequence shown here is derived from an EMBL/GenBank/DDBJ whole genome shotgun (WGS) entry which is preliminary data.</text>
</comment>
<dbReference type="AlphaFoldDB" id="A0A9P6G157"/>
<sequence>MKVLSIASAILFVTLAAVQAAPLPSNNNEVTNTGTSKIRVSPSKRSNGKDAINIVVKDNKVDAYVPVDTQVKDVNILS</sequence>
<feature type="signal peptide" evidence="2">
    <location>
        <begin position="1"/>
        <end position="20"/>
    </location>
</feature>
<dbReference type="EMBL" id="JAABOA010000204">
    <property type="protein sequence ID" value="KAF9585328.1"/>
    <property type="molecule type" value="Genomic_DNA"/>
</dbReference>
<feature type="region of interest" description="Disordered" evidence="1">
    <location>
        <begin position="24"/>
        <end position="45"/>
    </location>
</feature>
<keyword evidence="4" id="KW-1185">Reference proteome</keyword>
<evidence type="ECO:0000313" key="3">
    <source>
        <dbReference type="EMBL" id="KAF9585328.1"/>
    </source>
</evidence>
<keyword evidence="2" id="KW-0732">Signal</keyword>
<feature type="non-terminal residue" evidence="3">
    <location>
        <position position="78"/>
    </location>
</feature>
<name>A0A9P6G157_9FUNG</name>
<protein>
    <submittedName>
        <fullName evidence="3">Uncharacterized protein</fullName>
    </submittedName>
</protein>
<evidence type="ECO:0000256" key="2">
    <source>
        <dbReference type="SAM" id="SignalP"/>
    </source>
</evidence>
<feature type="compositionally biased region" description="Polar residues" evidence="1">
    <location>
        <begin position="24"/>
        <end position="38"/>
    </location>
</feature>
<organism evidence="3 4">
    <name type="scientific">Lunasporangiospora selenospora</name>
    <dbReference type="NCBI Taxonomy" id="979761"/>
    <lineage>
        <taxon>Eukaryota</taxon>
        <taxon>Fungi</taxon>
        <taxon>Fungi incertae sedis</taxon>
        <taxon>Mucoromycota</taxon>
        <taxon>Mortierellomycotina</taxon>
        <taxon>Mortierellomycetes</taxon>
        <taxon>Mortierellales</taxon>
        <taxon>Mortierellaceae</taxon>
        <taxon>Lunasporangiospora</taxon>
    </lineage>
</organism>
<evidence type="ECO:0000313" key="4">
    <source>
        <dbReference type="Proteomes" id="UP000780801"/>
    </source>
</evidence>